<accession>A0AAD1CF04</accession>
<evidence type="ECO:0000313" key="2">
    <source>
        <dbReference type="Proteomes" id="UP000218676"/>
    </source>
</evidence>
<dbReference type="EMBL" id="AP018045">
    <property type="protein sequence ID" value="BAX52919.1"/>
    <property type="molecule type" value="Genomic_DNA"/>
</dbReference>
<sequence>MTTIQSKNKVTAISFYNMAFLGNPKEAVELGGDSN</sequence>
<reference evidence="2" key="1">
    <citation type="submission" date="2017-05" db="EMBL/GenBank/DDBJ databases">
        <title>Whole genome sequence of fish pathogenic bacteria, Photobacterium damselae subsp. piscicida, strain 91-197, isolated from hybrid striped bass (Morone sp.) in USA.</title>
        <authorList>
            <person name="Teru Y."/>
            <person name="Hikima J."/>
            <person name="Kono T."/>
            <person name="Sakai M."/>
            <person name="Takano T."/>
            <person name="Hawke J.P."/>
            <person name="Takeyama H."/>
            <person name="Aoki T."/>
        </authorList>
    </citation>
    <scope>NUCLEOTIDE SEQUENCE [LARGE SCALE GENOMIC DNA]</scope>
    <source>
        <strain evidence="2">91-197</strain>
    </source>
</reference>
<name>A0AAD1CF04_PHODP</name>
<dbReference type="AlphaFoldDB" id="A0AAD1CF04"/>
<evidence type="ECO:0000313" key="1">
    <source>
        <dbReference type="EMBL" id="BAX52919.1"/>
    </source>
</evidence>
<proteinExistence type="predicted"/>
<organism evidence="1 2">
    <name type="scientific">Photobacterium damsela subsp. piscicida</name>
    <name type="common">Pasteurella piscicida</name>
    <dbReference type="NCBI Taxonomy" id="38294"/>
    <lineage>
        <taxon>Bacteria</taxon>
        <taxon>Pseudomonadati</taxon>
        <taxon>Pseudomonadota</taxon>
        <taxon>Gammaproteobacteria</taxon>
        <taxon>Vibrionales</taxon>
        <taxon>Vibrionaceae</taxon>
        <taxon>Photobacterium</taxon>
    </lineage>
</organism>
<protein>
    <submittedName>
        <fullName evidence="1">Uncharacterized protein</fullName>
    </submittedName>
</protein>
<gene>
    <name evidence="1" type="ORF">PDPUS_1_01545</name>
</gene>
<dbReference type="Proteomes" id="UP000218676">
    <property type="component" value="Chromosome 1"/>
</dbReference>